<dbReference type="InterPro" id="IPR047265">
    <property type="entry name" value="PIF1-like_bHLH"/>
</dbReference>
<reference evidence="7" key="1">
    <citation type="submission" date="2019-12" db="EMBL/GenBank/DDBJ databases">
        <authorList>
            <person name="Scholes J."/>
        </authorList>
    </citation>
    <scope>NUCLEOTIDE SEQUENCE</scope>
</reference>
<keyword evidence="8" id="KW-1185">Reference proteome</keyword>
<dbReference type="AlphaFoldDB" id="A0A9N7RQV6"/>
<dbReference type="OrthoDB" id="690068at2759"/>
<feature type="compositionally biased region" description="Polar residues" evidence="5">
    <location>
        <begin position="46"/>
        <end position="55"/>
    </location>
</feature>
<accession>A0A9N7RQV6</accession>
<feature type="region of interest" description="Disordered" evidence="5">
    <location>
        <begin position="46"/>
        <end position="74"/>
    </location>
</feature>
<organism evidence="7 8">
    <name type="scientific">Striga hermonthica</name>
    <name type="common">Purple witchweed</name>
    <name type="synonym">Buchnera hermonthica</name>
    <dbReference type="NCBI Taxonomy" id="68872"/>
    <lineage>
        <taxon>Eukaryota</taxon>
        <taxon>Viridiplantae</taxon>
        <taxon>Streptophyta</taxon>
        <taxon>Embryophyta</taxon>
        <taxon>Tracheophyta</taxon>
        <taxon>Spermatophyta</taxon>
        <taxon>Magnoliopsida</taxon>
        <taxon>eudicotyledons</taxon>
        <taxon>Gunneridae</taxon>
        <taxon>Pentapetalae</taxon>
        <taxon>asterids</taxon>
        <taxon>lamiids</taxon>
        <taxon>Lamiales</taxon>
        <taxon>Orobanchaceae</taxon>
        <taxon>Buchnereae</taxon>
        <taxon>Striga</taxon>
    </lineage>
</organism>
<feature type="compositionally biased region" description="Polar residues" evidence="5">
    <location>
        <begin position="16"/>
        <end position="29"/>
    </location>
</feature>
<dbReference type="Proteomes" id="UP001153555">
    <property type="component" value="Unassembled WGS sequence"/>
</dbReference>
<feature type="compositionally biased region" description="Polar residues" evidence="5">
    <location>
        <begin position="536"/>
        <end position="555"/>
    </location>
</feature>
<evidence type="ECO:0000256" key="3">
    <source>
        <dbReference type="ARBA" id="ARBA00023163"/>
    </source>
</evidence>
<dbReference type="FunFam" id="4.10.280.10:FF:000004">
    <property type="entry name" value="Basic helix-loop-helix transcription factor"/>
    <property type="match status" value="1"/>
</dbReference>
<evidence type="ECO:0000256" key="2">
    <source>
        <dbReference type="ARBA" id="ARBA00023015"/>
    </source>
</evidence>
<feature type="compositionally biased region" description="Polar residues" evidence="5">
    <location>
        <begin position="519"/>
        <end position="528"/>
    </location>
</feature>
<evidence type="ECO:0000313" key="7">
    <source>
        <dbReference type="EMBL" id="CAA0840073.1"/>
    </source>
</evidence>
<comment type="subcellular location">
    <subcellularLocation>
        <location evidence="1">Nucleus</location>
    </subcellularLocation>
</comment>
<dbReference type="GO" id="GO:0003700">
    <property type="term" value="F:DNA-binding transcription factor activity"/>
    <property type="evidence" value="ECO:0007669"/>
    <property type="project" value="InterPro"/>
</dbReference>
<evidence type="ECO:0000256" key="4">
    <source>
        <dbReference type="ARBA" id="ARBA00023242"/>
    </source>
</evidence>
<dbReference type="InterPro" id="IPR011598">
    <property type="entry name" value="bHLH_dom"/>
</dbReference>
<dbReference type="CDD" id="cd11445">
    <property type="entry name" value="bHLH_AtPIF_like"/>
    <property type="match status" value="1"/>
</dbReference>
<dbReference type="Gene3D" id="4.10.280.10">
    <property type="entry name" value="Helix-loop-helix DNA-binding domain"/>
    <property type="match status" value="1"/>
</dbReference>
<evidence type="ECO:0000259" key="6">
    <source>
        <dbReference type="PROSITE" id="PS50888"/>
    </source>
</evidence>
<dbReference type="SUPFAM" id="SSF47459">
    <property type="entry name" value="HLH, helix-loop-helix DNA-binding domain"/>
    <property type="match status" value="1"/>
</dbReference>
<keyword evidence="2" id="KW-0805">Transcription regulation</keyword>
<feature type="region of interest" description="Disordered" evidence="5">
    <location>
        <begin position="12"/>
        <end position="34"/>
    </location>
</feature>
<name>A0A9N7RQV6_STRHE</name>
<dbReference type="GO" id="GO:0005634">
    <property type="term" value="C:nucleus"/>
    <property type="evidence" value="ECO:0007669"/>
    <property type="project" value="UniProtKB-SubCell"/>
</dbReference>
<dbReference type="Pfam" id="PF00010">
    <property type="entry name" value="HLH"/>
    <property type="match status" value="1"/>
</dbReference>
<dbReference type="PANTHER" id="PTHR46807:SF1">
    <property type="entry name" value="TRANSCRIPTION FACTOR PIF3"/>
    <property type="match status" value="1"/>
</dbReference>
<dbReference type="GO" id="GO:0046983">
    <property type="term" value="F:protein dimerization activity"/>
    <property type="evidence" value="ECO:0007669"/>
    <property type="project" value="InterPro"/>
</dbReference>
<dbReference type="EMBL" id="CACSLK010031655">
    <property type="protein sequence ID" value="CAA0840073.1"/>
    <property type="molecule type" value="Genomic_DNA"/>
</dbReference>
<protein>
    <submittedName>
        <fullName evidence="7">Transcription factor PIF3</fullName>
    </submittedName>
</protein>
<keyword evidence="3" id="KW-0804">Transcription</keyword>
<dbReference type="PROSITE" id="PS50888">
    <property type="entry name" value="BHLH"/>
    <property type="match status" value="1"/>
</dbReference>
<evidence type="ECO:0000256" key="1">
    <source>
        <dbReference type="ARBA" id="ARBA00004123"/>
    </source>
</evidence>
<dbReference type="SMART" id="SM00353">
    <property type="entry name" value="HLH"/>
    <property type="match status" value="1"/>
</dbReference>
<feature type="domain" description="BHLH" evidence="6">
    <location>
        <begin position="338"/>
        <end position="387"/>
    </location>
</feature>
<sequence length="564" mass="60740">MPLSEFLKMVAGRMESGQQRSCSTAPSSRPENDFDELIWRNGEVSIQGQSSQPKTPVNHGLPCDTSKHPESRLSTMSGVESMLNEITPVLMEPMRELGLSEDDEMDPWLDALTQDHASVLVPETSCVKANPVSTHNSSLLSCVSNLQSGGEGPSRVRLMGSWPPPHHPQRSDTLGSGVSANLVKARDLSSHEKEVLKEKAPDVKSGIIERFNGVSSAKPAEASCGQPKAAKESCPLERTDNLCQQNSAKNEKSVLVSSTTDTSKWGPQGEKFVEPVVASSSVGSGNSADRVSCQQTKYLKRKFHEADDSECRSDDVEAESLGVRKPAPARGGGSKRSRAAEVHNLSERRRRDRINEKMRALQELIPNCNKADKASMLDEAIEYLKTLQLQVQVMSMGAGLCMPPMMFSTGFPHMPHPAHMPHHPAIGMGMGFGMGMMDMNGGMPRCPVSPVQGLHFPARLPLYGHHPGQGLPNFVTGQSSLNFPMGLSNGGHNGNTTNMNLPSNCSGVVPSGSIHAESQKPQVTNEVENQPAMAQENKQTNNASAPANITSATETDISKEAGIQ</sequence>
<dbReference type="GO" id="GO:0010017">
    <property type="term" value="P:red or far-red light signaling pathway"/>
    <property type="evidence" value="ECO:0007669"/>
    <property type="project" value="UniProtKB-ARBA"/>
</dbReference>
<gene>
    <name evidence="7" type="ORF">SHERM_06529</name>
</gene>
<feature type="region of interest" description="Disordered" evidence="5">
    <location>
        <begin position="510"/>
        <end position="564"/>
    </location>
</feature>
<feature type="region of interest" description="Disordered" evidence="5">
    <location>
        <begin position="304"/>
        <end position="346"/>
    </location>
</feature>
<keyword evidence="4" id="KW-0539">Nucleus</keyword>
<dbReference type="PANTHER" id="PTHR46807">
    <property type="entry name" value="TRANSCRIPTION FACTOR PIF3"/>
    <property type="match status" value="1"/>
</dbReference>
<feature type="compositionally biased region" description="Basic and acidic residues" evidence="5">
    <location>
        <begin position="304"/>
        <end position="315"/>
    </location>
</feature>
<evidence type="ECO:0000256" key="5">
    <source>
        <dbReference type="SAM" id="MobiDB-lite"/>
    </source>
</evidence>
<comment type="caution">
    <text evidence="7">The sequence shown here is derived from an EMBL/GenBank/DDBJ whole genome shotgun (WGS) entry which is preliminary data.</text>
</comment>
<evidence type="ECO:0000313" key="8">
    <source>
        <dbReference type="Proteomes" id="UP001153555"/>
    </source>
</evidence>
<proteinExistence type="predicted"/>
<dbReference type="InterPro" id="IPR044273">
    <property type="entry name" value="PIF3-like"/>
</dbReference>
<dbReference type="InterPro" id="IPR036638">
    <property type="entry name" value="HLH_DNA-bd_sf"/>
</dbReference>